<dbReference type="EMBL" id="MWPX01000016">
    <property type="protein sequence ID" value="OUM48072.1"/>
    <property type="molecule type" value="Genomic_DNA"/>
</dbReference>
<sequence>MFDCCGSHHHGSHFKKAVSCPTPGTISVPFPTNLCPPCVAGFLARTAALNTDLERIVTTGSVVDIPLDAASIGNGIGFNAGTGKLVILTSGFYNLFYQFKAFSRGGNLDAASTQLTAGGIAIPGSQATAVLSLMGNPKTVEVPFAQRPPAPVFLAAGTEIGIQLFGIVTPGNSPDLLTITTAVLTIESAI</sequence>
<dbReference type="RefSeq" id="WP_088094183.1">
    <property type="nucleotide sequence ID" value="NZ_JBALMA010000073.1"/>
</dbReference>
<name>A0A1Y3MKG2_9BACI</name>
<dbReference type="AlphaFoldDB" id="A0A1Y3MKG2"/>
<protein>
    <recommendedName>
        <fullName evidence="3">BclA C-terminal domain-containing protein</fullName>
    </recommendedName>
</protein>
<comment type="caution">
    <text evidence="1">The sequence shown here is derived from an EMBL/GenBank/DDBJ whole genome shotgun (WGS) entry which is preliminary data.</text>
</comment>
<evidence type="ECO:0000313" key="1">
    <source>
        <dbReference type="EMBL" id="OUM48072.1"/>
    </source>
</evidence>
<accession>A0A1Y3MKG2</accession>
<reference evidence="1 2" key="1">
    <citation type="submission" date="2017-02" db="EMBL/GenBank/DDBJ databases">
        <title>Bacillus pseudomycoides isolate FSL K6-0042.</title>
        <authorList>
            <person name="Kovac J."/>
        </authorList>
    </citation>
    <scope>NUCLEOTIDE SEQUENCE [LARGE SCALE GENOMIC DNA]</scope>
    <source>
        <strain evidence="1 2">FSL K6-0042</strain>
    </source>
</reference>
<gene>
    <name evidence="1" type="ORF">BW425_15335</name>
</gene>
<proteinExistence type="predicted"/>
<organism evidence="1 2">
    <name type="scientific">Bacillus pseudomycoides</name>
    <dbReference type="NCBI Taxonomy" id="64104"/>
    <lineage>
        <taxon>Bacteria</taxon>
        <taxon>Bacillati</taxon>
        <taxon>Bacillota</taxon>
        <taxon>Bacilli</taxon>
        <taxon>Bacillales</taxon>
        <taxon>Bacillaceae</taxon>
        <taxon>Bacillus</taxon>
        <taxon>Bacillus cereus group</taxon>
    </lineage>
</organism>
<evidence type="ECO:0008006" key="3">
    <source>
        <dbReference type="Google" id="ProtNLM"/>
    </source>
</evidence>
<dbReference type="Proteomes" id="UP000195321">
    <property type="component" value="Unassembled WGS sequence"/>
</dbReference>
<evidence type="ECO:0000313" key="2">
    <source>
        <dbReference type="Proteomes" id="UP000195321"/>
    </source>
</evidence>